<evidence type="ECO:0000256" key="1">
    <source>
        <dbReference type="ARBA" id="ARBA00023015"/>
    </source>
</evidence>
<keyword evidence="3" id="KW-0804">Transcription</keyword>
<evidence type="ECO:0000313" key="7">
    <source>
        <dbReference type="EMBL" id="GER23785.1"/>
    </source>
</evidence>
<dbReference type="GO" id="GO:0003700">
    <property type="term" value="F:DNA-binding transcription factor activity"/>
    <property type="evidence" value="ECO:0007669"/>
    <property type="project" value="TreeGrafter"/>
</dbReference>
<accession>A0A5A7NSG3</accession>
<organism evidence="7 8">
    <name type="scientific">Zafaria cholistanensis</name>
    <dbReference type="NCBI Taxonomy" id="1682741"/>
    <lineage>
        <taxon>Bacteria</taxon>
        <taxon>Bacillati</taxon>
        <taxon>Actinomycetota</taxon>
        <taxon>Actinomycetes</taxon>
        <taxon>Micrococcales</taxon>
        <taxon>Micrococcaceae</taxon>
        <taxon>Zafaria</taxon>
    </lineage>
</organism>
<dbReference type="Pfam" id="PF00440">
    <property type="entry name" value="TetR_N"/>
    <property type="match status" value="1"/>
</dbReference>
<evidence type="ECO:0000256" key="4">
    <source>
        <dbReference type="PROSITE-ProRule" id="PRU00335"/>
    </source>
</evidence>
<keyword evidence="1" id="KW-0805">Transcription regulation</keyword>
<dbReference type="Gene3D" id="1.10.357.10">
    <property type="entry name" value="Tetracycline Repressor, domain 2"/>
    <property type="match status" value="1"/>
</dbReference>
<dbReference type="AlphaFoldDB" id="A0A5A7NSG3"/>
<feature type="DNA-binding region" description="H-T-H motif" evidence="4">
    <location>
        <begin position="61"/>
        <end position="80"/>
    </location>
</feature>
<dbReference type="GO" id="GO:0000976">
    <property type="term" value="F:transcription cis-regulatory region binding"/>
    <property type="evidence" value="ECO:0007669"/>
    <property type="project" value="TreeGrafter"/>
</dbReference>
<dbReference type="InterPro" id="IPR001647">
    <property type="entry name" value="HTH_TetR"/>
</dbReference>
<dbReference type="InterPro" id="IPR036271">
    <property type="entry name" value="Tet_transcr_reg_TetR-rel_C_sf"/>
</dbReference>
<dbReference type="SUPFAM" id="SSF48498">
    <property type="entry name" value="Tetracyclin repressor-like, C-terminal domain"/>
    <property type="match status" value="1"/>
</dbReference>
<evidence type="ECO:0000259" key="6">
    <source>
        <dbReference type="PROSITE" id="PS50977"/>
    </source>
</evidence>
<sequence length="227" mass="24095">MSPTRTPSLPSGSPPEGREGGGPAPAAARPSLRERQHLRTRQDLVRAALDVISVTGLDGATIQRITGRAGTSRATLYAHFPGGRGDLLAEAYQTLGRDLIVQAESSAAEQADWIERLCAYPRAMLDLATQRQLGLFYNVSGPQLVGMKHRGVGSQHTLDTITAELGQARERGYIPAHLDVASIAALLVGAIREAGIDASRDPSAAPRRLEAFRQILKALQSPVPGGP</sequence>
<dbReference type="PROSITE" id="PS50977">
    <property type="entry name" value="HTH_TETR_2"/>
    <property type="match status" value="1"/>
</dbReference>
<dbReference type="Proteomes" id="UP000325307">
    <property type="component" value="Unassembled WGS sequence"/>
</dbReference>
<feature type="region of interest" description="Disordered" evidence="5">
    <location>
        <begin position="1"/>
        <end position="31"/>
    </location>
</feature>
<proteinExistence type="predicted"/>
<keyword evidence="2 4" id="KW-0238">DNA-binding</keyword>
<keyword evidence="8" id="KW-1185">Reference proteome</keyword>
<evidence type="ECO:0000256" key="3">
    <source>
        <dbReference type="ARBA" id="ARBA00023163"/>
    </source>
</evidence>
<feature type="domain" description="HTH tetR-type" evidence="6">
    <location>
        <begin position="38"/>
        <end position="98"/>
    </location>
</feature>
<reference evidence="7 8" key="1">
    <citation type="submission" date="2019-09" db="EMBL/GenBank/DDBJ databases">
        <title>Arthrobacter zafarii sp. nov., a moderately thermotolerant and halotolerant actinobacterium isolated from Cholistan desert soil of Pakistan.</title>
        <authorList>
            <person name="Amin A."/>
            <person name="Ahmed I."/>
            <person name="Khalid N."/>
            <person name="Schumann P."/>
            <person name="Busse H.J."/>
            <person name="Khan I.U."/>
            <person name="Li S."/>
            <person name="Li W.J."/>
        </authorList>
    </citation>
    <scope>NUCLEOTIDE SEQUENCE [LARGE SCALE GENOMIC DNA]</scope>
    <source>
        <strain evidence="7 8">NCCP-1664</strain>
    </source>
</reference>
<dbReference type="EMBL" id="BKDJ01000012">
    <property type="protein sequence ID" value="GER23785.1"/>
    <property type="molecule type" value="Genomic_DNA"/>
</dbReference>
<dbReference type="RefSeq" id="WP_149957395.1">
    <property type="nucleotide sequence ID" value="NZ_BKDJ01000012.1"/>
</dbReference>
<evidence type="ECO:0000313" key="8">
    <source>
        <dbReference type="Proteomes" id="UP000325307"/>
    </source>
</evidence>
<dbReference type="InterPro" id="IPR050109">
    <property type="entry name" value="HTH-type_TetR-like_transc_reg"/>
</dbReference>
<dbReference type="OrthoDB" id="4567939at2"/>
<evidence type="ECO:0000256" key="2">
    <source>
        <dbReference type="ARBA" id="ARBA00023125"/>
    </source>
</evidence>
<dbReference type="SUPFAM" id="SSF46689">
    <property type="entry name" value="Homeodomain-like"/>
    <property type="match status" value="1"/>
</dbReference>
<evidence type="ECO:0000256" key="5">
    <source>
        <dbReference type="SAM" id="MobiDB-lite"/>
    </source>
</evidence>
<comment type="caution">
    <text evidence="7">The sequence shown here is derived from an EMBL/GenBank/DDBJ whole genome shotgun (WGS) entry which is preliminary data.</text>
</comment>
<protein>
    <recommendedName>
        <fullName evidence="6">HTH tetR-type domain-containing protein</fullName>
    </recommendedName>
</protein>
<dbReference type="PANTHER" id="PTHR30055">
    <property type="entry name" value="HTH-TYPE TRANSCRIPTIONAL REGULATOR RUTR"/>
    <property type="match status" value="1"/>
</dbReference>
<gene>
    <name evidence="7" type="ORF">NCCP1664_22800</name>
</gene>
<name>A0A5A7NSG3_9MICC</name>
<dbReference type="InterPro" id="IPR009057">
    <property type="entry name" value="Homeodomain-like_sf"/>
</dbReference>
<dbReference type="PANTHER" id="PTHR30055:SF234">
    <property type="entry name" value="HTH-TYPE TRANSCRIPTIONAL REGULATOR BETI"/>
    <property type="match status" value="1"/>
</dbReference>